<keyword evidence="3" id="KW-1185">Reference proteome</keyword>
<dbReference type="EMBL" id="AGWC01000005">
    <property type="protein sequence ID" value="ENN90902.1"/>
    <property type="molecule type" value="Genomic_DNA"/>
</dbReference>
<gene>
    <name evidence="2" type="ORF">m07a_09030</name>
</gene>
<sequence length="96" mass="11265">MTMHHVVTEQEMDSLRNCAMYVQHFDTSIGILLGTFITLVLGTIWDKSHLGEKIIIFFVISAFLMWLLYLKRKTQSKIERIWQYIKKASEGVNEKT</sequence>
<keyword evidence="1" id="KW-0812">Transmembrane</keyword>
<protein>
    <submittedName>
        <fullName evidence="2">Uncharacterized protein</fullName>
    </submittedName>
</protein>
<keyword evidence="1" id="KW-0472">Membrane</keyword>
<dbReference type="AlphaFoldDB" id="N6VIK0"/>
<keyword evidence="1" id="KW-1133">Transmembrane helix</keyword>
<reference evidence="2 3" key="1">
    <citation type="journal article" date="2013" name="PLoS Genet.">
        <title>A gene transfer agent and a dynamic repertoire of secretion systems hold the keys to the explosive radiation of the emerging pathogen Bartonella.</title>
        <authorList>
            <person name="Guy L."/>
            <person name="Nystedt B."/>
            <person name="Toft C."/>
            <person name="Zaremba-Niedzwiedzka K."/>
            <person name="Berglund E.C."/>
            <person name="Granberg F."/>
            <person name="Naslund K."/>
            <person name="Eriksson A.S."/>
            <person name="Andersson S.G."/>
        </authorList>
    </citation>
    <scope>NUCLEOTIDE SEQUENCE [LARGE SCALE GENOMIC DNA]</scope>
    <source>
        <strain evidence="3">m07a</strain>
    </source>
</reference>
<feature type="transmembrane region" description="Helical" evidence="1">
    <location>
        <begin position="21"/>
        <end position="42"/>
    </location>
</feature>
<evidence type="ECO:0000313" key="3">
    <source>
        <dbReference type="Proteomes" id="UP000014242"/>
    </source>
</evidence>
<name>N6VIK0_9HYPH</name>
<dbReference type="Proteomes" id="UP000014242">
    <property type="component" value="Unassembled WGS sequence"/>
</dbReference>
<dbReference type="HOGENOM" id="CLU_172351_0_0_5"/>
<organism evidence="2 3">
    <name type="scientific">Bartonella schoenbuchensis m07a</name>
    <dbReference type="NCBI Taxonomy" id="1094496"/>
    <lineage>
        <taxon>Bacteria</taxon>
        <taxon>Pseudomonadati</taxon>
        <taxon>Pseudomonadota</taxon>
        <taxon>Alphaproteobacteria</taxon>
        <taxon>Hyphomicrobiales</taxon>
        <taxon>Bartonellaceae</taxon>
        <taxon>Bartonella</taxon>
    </lineage>
</organism>
<comment type="caution">
    <text evidence="2">The sequence shown here is derived from an EMBL/GenBank/DDBJ whole genome shotgun (WGS) entry which is preliminary data.</text>
</comment>
<proteinExistence type="predicted"/>
<feature type="transmembrane region" description="Helical" evidence="1">
    <location>
        <begin position="54"/>
        <end position="70"/>
    </location>
</feature>
<evidence type="ECO:0000256" key="1">
    <source>
        <dbReference type="SAM" id="Phobius"/>
    </source>
</evidence>
<accession>N6VIK0</accession>
<evidence type="ECO:0000313" key="2">
    <source>
        <dbReference type="EMBL" id="ENN90902.1"/>
    </source>
</evidence>